<feature type="region of interest" description="Disordered" evidence="13">
    <location>
        <begin position="1"/>
        <end position="24"/>
    </location>
</feature>
<evidence type="ECO:0000256" key="2">
    <source>
        <dbReference type="ARBA" id="ARBA00001947"/>
    </source>
</evidence>
<evidence type="ECO:0000313" key="16">
    <source>
        <dbReference type="Proteomes" id="UP001523550"/>
    </source>
</evidence>
<reference evidence="15 16" key="1">
    <citation type="submission" date="2022-03" db="EMBL/GenBank/DDBJ databases">
        <title>Genomic Encyclopedia of Type Strains, Phase III (KMG-III): the genomes of soil and plant-associated and newly described type strains.</title>
        <authorList>
            <person name="Whitman W."/>
        </authorList>
    </citation>
    <scope>NUCLEOTIDE SEQUENCE [LARGE SCALE GENOMIC DNA]</scope>
    <source>
        <strain evidence="15 16">BSker1</strain>
    </source>
</reference>
<dbReference type="SUPFAM" id="SSF55846">
    <property type="entry name" value="N-acetylmuramoyl-L-alanine amidase-like"/>
    <property type="match status" value="1"/>
</dbReference>
<evidence type="ECO:0000256" key="1">
    <source>
        <dbReference type="ARBA" id="ARBA00001561"/>
    </source>
</evidence>
<dbReference type="Pfam" id="PF01510">
    <property type="entry name" value="Amidase_2"/>
    <property type="match status" value="1"/>
</dbReference>
<dbReference type="EC" id="3.5.1.28" evidence="5"/>
<evidence type="ECO:0000259" key="14">
    <source>
        <dbReference type="SMART" id="SM00644"/>
    </source>
</evidence>
<dbReference type="InterPro" id="IPR036505">
    <property type="entry name" value="Amidase/PGRP_sf"/>
</dbReference>
<evidence type="ECO:0000256" key="5">
    <source>
        <dbReference type="ARBA" id="ARBA00011901"/>
    </source>
</evidence>
<dbReference type="RefSeq" id="WP_374728486.1">
    <property type="nucleotide sequence ID" value="NZ_JALJYF010000002.1"/>
</dbReference>
<evidence type="ECO:0000256" key="3">
    <source>
        <dbReference type="ARBA" id="ARBA00004496"/>
    </source>
</evidence>
<name>A0ABT1GAW0_9GAMM</name>
<comment type="catalytic activity">
    <reaction evidence="1">
        <text>Hydrolyzes the link between N-acetylmuramoyl residues and L-amino acid residues in certain cell-wall glycopeptides.</text>
        <dbReference type="EC" id="3.5.1.28"/>
    </reaction>
</comment>
<comment type="similarity">
    <text evidence="4">Belongs to the N-acetylmuramoyl-L-alanine amidase 2 family.</text>
</comment>
<keyword evidence="7" id="KW-0479">Metal-binding</keyword>
<dbReference type="NCBIfam" id="NF008758">
    <property type="entry name" value="PRK11789.1"/>
    <property type="match status" value="1"/>
</dbReference>
<keyword evidence="9" id="KW-0862">Zinc</keyword>
<dbReference type="Proteomes" id="UP001523550">
    <property type="component" value="Unassembled WGS sequence"/>
</dbReference>
<protein>
    <recommendedName>
        <fullName evidence="11">1,6-anhydro-N-acetylmuramyl-L-alanine amidase AmpD</fullName>
        <ecNumber evidence="5">3.5.1.28</ecNumber>
    </recommendedName>
    <alternativeName>
        <fullName evidence="12">N-acetylmuramoyl-L-alanine amidase</fullName>
    </alternativeName>
</protein>
<evidence type="ECO:0000256" key="10">
    <source>
        <dbReference type="ARBA" id="ARBA00023316"/>
    </source>
</evidence>
<evidence type="ECO:0000256" key="13">
    <source>
        <dbReference type="SAM" id="MobiDB-lite"/>
    </source>
</evidence>
<evidence type="ECO:0000256" key="12">
    <source>
        <dbReference type="ARBA" id="ARBA00042615"/>
    </source>
</evidence>
<gene>
    <name evidence="15" type="ORF">J2T60_002416</name>
</gene>
<comment type="caution">
    <text evidence="15">The sequence shown here is derived from an EMBL/GenBank/DDBJ whole genome shotgun (WGS) entry which is preliminary data.</text>
</comment>
<sequence length="202" mass="22560">MKFIPSIQAGWLDGARRQPSPNWDARPPDCEPSLLVIHCISLPPGEFGGPWIDHLFTNTLPPDEHPYFAEIQHMRVSSHLLIRRDGGVVQYVPFHGRAWHAGRSAFYGRRACNDIGIGIELEGCDDSGYTDAQYQQLAQATAAIVRRYPAITPERMTGHEHIAPGRKSDPGPGFAWFRFRNGVIQYLNGRSLSGDRRGKSVS</sequence>
<dbReference type="PANTHER" id="PTHR30417:SF4">
    <property type="entry name" value="1,6-ANHYDRO-N-ACETYLMURAMYL-L-ALANINE AMIDASE AMPD"/>
    <property type="match status" value="1"/>
</dbReference>
<evidence type="ECO:0000256" key="6">
    <source>
        <dbReference type="ARBA" id="ARBA00022490"/>
    </source>
</evidence>
<dbReference type="SMART" id="SM00644">
    <property type="entry name" value="Ami_2"/>
    <property type="match status" value="1"/>
</dbReference>
<dbReference type="InterPro" id="IPR051206">
    <property type="entry name" value="NAMLAA_amidase_2"/>
</dbReference>
<comment type="subcellular location">
    <subcellularLocation>
        <location evidence="3">Cytoplasm</location>
    </subcellularLocation>
</comment>
<dbReference type="CDD" id="cd06583">
    <property type="entry name" value="PGRP"/>
    <property type="match status" value="1"/>
</dbReference>
<evidence type="ECO:0000256" key="7">
    <source>
        <dbReference type="ARBA" id="ARBA00022723"/>
    </source>
</evidence>
<dbReference type="Gene3D" id="3.40.80.10">
    <property type="entry name" value="Peptidoglycan recognition protein-like"/>
    <property type="match status" value="1"/>
</dbReference>
<organism evidence="15 16">
    <name type="scientific">Natronospira proteinivora</name>
    <dbReference type="NCBI Taxonomy" id="1807133"/>
    <lineage>
        <taxon>Bacteria</taxon>
        <taxon>Pseudomonadati</taxon>
        <taxon>Pseudomonadota</taxon>
        <taxon>Gammaproteobacteria</taxon>
        <taxon>Natronospirales</taxon>
        <taxon>Natronospiraceae</taxon>
        <taxon>Natronospira</taxon>
    </lineage>
</organism>
<evidence type="ECO:0000256" key="11">
    <source>
        <dbReference type="ARBA" id="ARBA00039257"/>
    </source>
</evidence>
<evidence type="ECO:0000256" key="9">
    <source>
        <dbReference type="ARBA" id="ARBA00022833"/>
    </source>
</evidence>
<feature type="domain" description="N-acetylmuramoyl-L-alanine amidase" evidence="14">
    <location>
        <begin position="20"/>
        <end position="171"/>
    </location>
</feature>
<comment type="cofactor">
    <cofactor evidence="2">
        <name>Zn(2+)</name>
        <dbReference type="ChEBI" id="CHEBI:29105"/>
    </cofactor>
</comment>
<accession>A0ABT1GAW0</accession>
<evidence type="ECO:0000313" key="15">
    <source>
        <dbReference type="EMBL" id="MCP1728416.1"/>
    </source>
</evidence>
<dbReference type="PANTHER" id="PTHR30417">
    <property type="entry name" value="N-ACETYLMURAMOYL-L-ALANINE AMIDASE AMID"/>
    <property type="match status" value="1"/>
</dbReference>
<evidence type="ECO:0000256" key="4">
    <source>
        <dbReference type="ARBA" id="ARBA00007553"/>
    </source>
</evidence>
<keyword evidence="6" id="KW-0963">Cytoplasm</keyword>
<keyword evidence="8" id="KW-0378">Hydrolase</keyword>
<dbReference type="EMBL" id="JALJYF010000002">
    <property type="protein sequence ID" value="MCP1728416.1"/>
    <property type="molecule type" value="Genomic_DNA"/>
</dbReference>
<evidence type="ECO:0000256" key="8">
    <source>
        <dbReference type="ARBA" id="ARBA00022801"/>
    </source>
</evidence>
<keyword evidence="10" id="KW-0961">Cell wall biogenesis/degradation</keyword>
<keyword evidence="16" id="KW-1185">Reference proteome</keyword>
<dbReference type="InterPro" id="IPR002502">
    <property type="entry name" value="Amidase_domain"/>
</dbReference>
<proteinExistence type="inferred from homology"/>